<dbReference type="Gene3D" id="3.40.50.800">
    <property type="entry name" value="Anticodon-binding domain"/>
    <property type="match status" value="1"/>
</dbReference>
<dbReference type="InterPro" id="IPR045864">
    <property type="entry name" value="aa-tRNA-synth_II/BPL/LPL"/>
</dbReference>
<dbReference type="PANTHER" id="PTHR10745">
    <property type="entry name" value="GLYCYL-TRNA SYNTHETASE/DNA POLYMERASE SUBUNIT GAMMA-2"/>
    <property type="match status" value="1"/>
</dbReference>
<dbReference type="Gene3D" id="3.30.40.230">
    <property type="match status" value="1"/>
</dbReference>
<proteinExistence type="predicted"/>
<dbReference type="PANTHER" id="PTHR10745:SF0">
    <property type="entry name" value="GLYCINE--TRNA LIGASE"/>
    <property type="match status" value="1"/>
</dbReference>
<sequence>MAQKPFDRTALEKLITKRSFMLPSKSMEVCRLDTTIMNDPQSVETSGHVDKFADWMCKDLKNGEIYRADHVVEAVLEAYLQGDLQARAAKIGTEAQVKVENGGELNLMFVSSIGPTEHIREYTPNVIGRSFGIGRILYSPLEHSWCVRDGDESRNVMSFPTVVASFKRCLLPLSGDACLTSLGRRYARNDELGIPFAITVDFQTVEDNTITLRQRDSTEQIGDSFKNILKILRDSSSDY</sequence>
<dbReference type="SUPFAM" id="SSF52954">
    <property type="entry name" value="Class II aaRS ABD-related"/>
    <property type="match status" value="1"/>
</dbReference>
<dbReference type="OrthoDB" id="2975017at2759"/>
<dbReference type="STRING" id="90262.A0A1X2I6R7"/>
<dbReference type="GO" id="GO:0004820">
    <property type="term" value="F:glycine-tRNA ligase activity"/>
    <property type="evidence" value="ECO:0007669"/>
    <property type="project" value="TreeGrafter"/>
</dbReference>
<accession>A0A1X2I6R7</accession>
<dbReference type="GO" id="GO:0005739">
    <property type="term" value="C:mitochondrion"/>
    <property type="evidence" value="ECO:0007669"/>
    <property type="project" value="TreeGrafter"/>
</dbReference>
<feature type="domain" description="Anticodon-binding" evidence="1">
    <location>
        <begin position="180"/>
        <end position="233"/>
    </location>
</feature>
<name>A0A1X2I6R7_9FUNG</name>
<gene>
    <name evidence="2" type="ORF">BCR42DRAFT_441147</name>
</gene>
<keyword evidence="3" id="KW-1185">Reference proteome</keyword>
<dbReference type="InterPro" id="IPR027031">
    <property type="entry name" value="Gly-tRNA_synthase/POLG2"/>
</dbReference>
<protein>
    <submittedName>
        <fullName evidence="2">Anticodon-binding protein</fullName>
    </submittedName>
</protein>
<dbReference type="Proteomes" id="UP000193560">
    <property type="component" value="Unassembled WGS sequence"/>
</dbReference>
<evidence type="ECO:0000259" key="1">
    <source>
        <dbReference type="Pfam" id="PF03129"/>
    </source>
</evidence>
<dbReference type="InterPro" id="IPR004154">
    <property type="entry name" value="Anticodon-bd"/>
</dbReference>
<dbReference type="AlphaFoldDB" id="A0A1X2I6R7"/>
<dbReference type="SUPFAM" id="SSF55681">
    <property type="entry name" value="Class II aaRS and biotin synthetases"/>
    <property type="match status" value="2"/>
</dbReference>
<comment type="caution">
    <text evidence="2">The sequence shown here is derived from an EMBL/GenBank/DDBJ whole genome shotgun (WGS) entry which is preliminary data.</text>
</comment>
<reference evidence="2 3" key="1">
    <citation type="submission" date="2016-07" db="EMBL/GenBank/DDBJ databases">
        <title>Pervasive Adenine N6-methylation of Active Genes in Fungi.</title>
        <authorList>
            <consortium name="DOE Joint Genome Institute"/>
            <person name="Mondo S.J."/>
            <person name="Dannebaum R.O."/>
            <person name="Kuo R.C."/>
            <person name="Labutti K."/>
            <person name="Haridas S."/>
            <person name="Kuo A."/>
            <person name="Salamov A."/>
            <person name="Ahrendt S.R."/>
            <person name="Lipzen A."/>
            <person name="Sullivan W."/>
            <person name="Andreopoulos W.B."/>
            <person name="Clum A."/>
            <person name="Lindquist E."/>
            <person name="Daum C."/>
            <person name="Ramamoorthy G.K."/>
            <person name="Gryganskyi A."/>
            <person name="Culley D."/>
            <person name="Magnuson J.K."/>
            <person name="James T.Y."/>
            <person name="O'Malley M.A."/>
            <person name="Stajich J.E."/>
            <person name="Spatafora J.W."/>
            <person name="Visel A."/>
            <person name="Grigoriev I.V."/>
        </authorList>
    </citation>
    <scope>NUCLEOTIDE SEQUENCE [LARGE SCALE GENOMIC DNA]</scope>
    <source>
        <strain evidence="2 3">NRRL 1336</strain>
    </source>
</reference>
<evidence type="ECO:0000313" key="2">
    <source>
        <dbReference type="EMBL" id="ORZ10532.1"/>
    </source>
</evidence>
<organism evidence="2 3">
    <name type="scientific">Absidia repens</name>
    <dbReference type="NCBI Taxonomy" id="90262"/>
    <lineage>
        <taxon>Eukaryota</taxon>
        <taxon>Fungi</taxon>
        <taxon>Fungi incertae sedis</taxon>
        <taxon>Mucoromycota</taxon>
        <taxon>Mucoromycotina</taxon>
        <taxon>Mucoromycetes</taxon>
        <taxon>Mucorales</taxon>
        <taxon>Cunninghamellaceae</taxon>
        <taxon>Absidia</taxon>
    </lineage>
</organism>
<dbReference type="InterPro" id="IPR036621">
    <property type="entry name" value="Anticodon-bd_dom_sf"/>
</dbReference>
<dbReference type="Pfam" id="PF03129">
    <property type="entry name" value="HGTP_anticodon"/>
    <property type="match status" value="1"/>
</dbReference>
<evidence type="ECO:0000313" key="3">
    <source>
        <dbReference type="Proteomes" id="UP000193560"/>
    </source>
</evidence>
<dbReference type="EMBL" id="MCGE01000024">
    <property type="protein sequence ID" value="ORZ10532.1"/>
    <property type="molecule type" value="Genomic_DNA"/>
</dbReference>
<dbReference type="GO" id="GO:0070150">
    <property type="term" value="P:mitochondrial glycyl-tRNA aminoacylation"/>
    <property type="evidence" value="ECO:0007669"/>
    <property type="project" value="TreeGrafter"/>
</dbReference>